<protein>
    <submittedName>
        <fullName evidence="2">Uncharacterized protein</fullName>
    </submittedName>
</protein>
<gene>
    <name evidence="2" type="ORF">PROFUN_16223</name>
</gene>
<feature type="transmembrane region" description="Helical" evidence="1">
    <location>
        <begin position="67"/>
        <end position="89"/>
    </location>
</feature>
<sequence length="190" mass="21152">MTKYVSGSAIAGQLITLDSAVQWGRDMLLFLVHACLFDGQLAHCSPLNPIGQRREARKLTMRRIASLLLYLVLFVGCVRSDLSVTISYGTKPVKNTSSSATLSNVSINGSNSTTVVLDANVNFLVNGSFFVSPTVVSNYWGFLSHIVESYLESYGSSMIRLMCTPQSMCNLVRSYWLFFHLKHMKTYILM</sequence>
<organism evidence="2 3">
    <name type="scientific">Planoprotostelium fungivorum</name>
    <dbReference type="NCBI Taxonomy" id="1890364"/>
    <lineage>
        <taxon>Eukaryota</taxon>
        <taxon>Amoebozoa</taxon>
        <taxon>Evosea</taxon>
        <taxon>Variosea</taxon>
        <taxon>Cavosteliida</taxon>
        <taxon>Cavosteliaceae</taxon>
        <taxon>Planoprotostelium</taxon>
    </lineage>
</organism>
<keyword evidence="1" id="KW-1133">Transmembrane helix</keyword>
<keyword evidence="1" id="KW-0812">Transmembrane</keyword>
<proteinExistence type="predicted"/>
<evidence type="ECO:0000313" key="3">
    <source>
        <dbReference type="Proteomes" id="UP000241769"/>
    </source>
</evidence>
<dbReference type="AlphaFoldDB" id="A0A2P6MS13"/>
<accession>A0A2P6MS13</accession>
<dbReference type="EMBL" id="MDYQ01000462">
    <property type="protein sequence ID" value="PRP74484.1"/>
    <property type="molecule type" value="Genomic_DNA"/>
</dbReference>
<comment type="caution">
    <text evidence="2">The sequence shown here is derived from an EMBL/GenBank/DDBJ whole genome shotgun (WGS) entry which is preliminary data.</text>
</comment>
<evidence type="ECO:0000256" key="1">
    <source>
        <dbReference type="SAM" id="Phobius"/>
    </source>
</evidence>
<dbReference type="InParanoid" id="A0A2P6MS13"/>
<reference evidence="2 3" key="1">
    <citation type="journal article" date="2018" name="Genome Biol. Evol.">
        <title>Multiple Roots of Fruiting Body Formation in Amoebozoa.</title>
        <authorList>
            <person name="Hillmann F."/>
            <person name="Forbes G."/>
            <person name="Novohradska S."/>
            <person name="Ferling I."/>
            <person name="Riege K."/>
            <person name="Groth M."/>
            <person name="Westermann M."/>
            <person name="Marz M."/>
            <person name="Spaller T."/>
            <person name="Winckler T."/>
            <person name="Schaap P."/>
            <person name="Glockner G."/>
        </authorList>
    </citation>
    <scope>NUCLEOTIDE SEQUENCE [LARGE SCALE GENOMIC DNA]</scope>
    <source>
        <strain evidence="2 3">Jena</strain>
    </source>
</reference>
<evidence type="ECO:0000313" key="2">
    <source>
        <dbReference type="EMBL" id="PRP74484.1"/>
    </source>
</evidence>
<dbReference type="Proteomes" id="UP000241769">
    <property type="component" value="Unassembled WGS sequence"/>
</dbReference>
<name>A0A2P6MS13_9EUKA</name>
<keyword evidence="1" id="KW-0472">Membrane</keyword>
<keyword evidence="3" id="KW-1185">Reference proteome</keyword>